<dbReference type="EMBL" id="JARBHB010000002">
    <property type="protein sequence ID" value="KAJ8893751.1"/>
    <property type="molecule type" value="Genomic_DNA"/>
</dbReference>
<dbReference type="Proteomes" id="UP001159363">
    <property type="component" value="Chromosome 2"/>
</dbReference>
<feature type="domain" description="PiggyBac transposable element-derived protein" evidence="1">
    <location>
        <begin position="1"/>
        <end position="85"/>
    </location>
</feature>
<reference evidence="2 3" key="1">
    <citation type="submission" date="2023-02" db="EMBL/GenBank/DDBJ databases">
        <title>LHISI_Scaffold_Assembly.</title>
        <authorList>
            <person name="Stuart O.P."/>
            <person name="Cleave R."/>
            <person name="Magrath M.J.L."/>
            <person name="Mikheyev A.S."/>
        </authorList>
    </citation>
    <scope>NUCLEOTIDE SEQUENCE [LARGE SCALE GENOMIC DNA]</scope>
    <source>
        <strain evidence="2">Daus_M_001</strain>
        <tissue evidence="2">Leg muscle</tissue>
    </source>
</reference>
<dbReference type="InterPro" id="IPR029526">
    <property type="entry name" value="PGBD"/>
</dbReference>
<organism evidence="2 3">
    <name type="scientific">Dryococelus australis</name>
    <dbReference type="NCBI Taxonomy" id="614101"/>
    <lineage>
        <taxon>Eukaryota</taxon>
        <taxon>Metazoa</taxon>
        <taxon>Ecdysozoa</taxon>
        <taxon>Arthropoda</taxon>
        <taxon>Hexapoda</taxon>
        <taxon>Insecta</taxon>
        <taxon>Pterygota</taxon>
        <taxon>Neoptera</taxon>
        <taxon>Polyneoptera</taxon>
        <taxon>Phasmatodea</taxon>
        <taxon>Verophasmatodea</taxon>
        <taxon>Anareolatae</taxon>
        <taxon>Phasmatidae</taxon>
        <taxon>Eurycanthinae</taxon>
        <taxon>Dryococelus</taxon>
    </lineage>
</organism>
<evidence type="ECO:0000313" key="3">
    <source>
        <dbReference type="Proteomes" id="UP001159363"/>
    </source>
</evidence>
<dbReference type="PANTHER" id="PTHR47272:SF1">
    <property type="entry name" value="PIGGYBAC TRANSPOSABLE ELEMENT-DERIVED PROTEIN 3-LIKE"/>
    <property type="match status" value="1"/>
</dbReference>
<sequence>MMIPFKGRSKMKQFKRGKPKRWGFNVWVSASYSGYIQCFEIYSGKDKNLRSTLDVLRLCHDIKSKNHKLFVDNLFTSFPMIRQLEILRMNRVPEVAAKLVPGKLFLQGCLSVATSDGCATRKCTPFLLLQVLNQKRWYCKVKDVVIPLPFSVGDYNIYMGCVDLADRMIVHYPHGLKSKKLYYMPFVTFKASIAHALIVLGRTDVKKSGRESSSGSTELPRKRALAITVIPQVRFDQYEH</sequence>
<protein>
    <recommendedName>
        <fullName evidence="1">PiggyBac transposable element-derived protein domain-containing protein</fullName>
    </recommendedName>
</protein>
<evidence type="ECO:0000259" key="1">
    <source>
        <dbReference type="Pfam" id="PF13843"/>
    </source>
</evidence>
<evidence type="ECO:0000313" key="2">
    <source>
        <dbReference type="EMBL" id="KAJ8893751.1"/>
    </source>
</evidence>
<name>A0ABQ9IBR8_9NEOP</name>
<accession>A0ABQ9IBR8</accession>
<comment type="caution">
    <text evidence="2">The sequence shown here is derived from an EMBL/GenBank/DDBJ whole genome shotgun (WGS) entry which is preliminary data.</text>
</comment>
<dbReference type="PANTHER" id="PTHR47272">
    <property type="entry name" value="DDE_TNP_1_7 DOMAIN-CONTAINING PROTEIN"/>
    <property type="match status" value="1"/>
</dbReference>
<keyword evidence="3" id="KW-1185">Reference proteome</keyword>
<gene>
    <name evidence="2" type="ORF">PR048_006351</name>
</gene>
<proteinExistence type="predicted"/>
<dbReference type="Pfam" id="PF13843">
    <property type="entry name" value="DDE_Tnp_1_7"/>
    <property type="match status" value="1"/>
</dbReference>